<organism evidence="1 2">
    <name type="scientific">Soonwooa buanensis</name>
    <dbReference type="NCBI Taxonomy" id="619805"/>
    <lineage>
        <taxon>Bacteria</taxon>
        <taxon>Pseudomonadati</taxon>
        <taxon>Bacteroidota</taxon>
        <taxon>Flavobacteriia</taxon>
        <taxon>Flavobacteriales</taxon>
        <taxon>Weeksellaceae</taxon>
        <taxon>Chryseobacterium group</taxon>
        <taxon>Soonwooa</taxon>
    </lineage>
</organism>
<accession>A0A1T5GGL4</accession>
<dbReference type="AlphaFoldDB" id="A0A1T5GGL4"/>
<reference evidence="1 2" key="1">
    <citation type="submission" date="2017-02" db="EMBL/GenBank/DDBJ databases">
        <authorList>
            <person name="Peterson S.W."/>
        </authorList>
    </citation>
    <scope>NUCLEOTIDE SEQUENCE [LARGE SCALE GENOMIC DNA]</scope>
    <source>
        <strain evidence="1 2">DSM 22323</strain>
    </source>
</reference>
<evidence type="ECO:0000313" key="1">
    <source>
        <dbReference type="EMBL" id="SKC07457.1"/>
    </source>
</evidence>
<dbReference type="OrthoDB" id="1335710at2"/>
<evidence type="ECO:0000313" key="2">
    <source>
        <dbReference type="Proteomes" id="UP000191112"/>
    </source>
</evidence>
<name>A0A1T5GGL4_9FLAO</name>
<sequence length="237" mass="28075">MINKFSTVLMTIFSLISIQITAQKNYTHLKEYGLNSKVKKVTTYIKNIENNLIPKDTLGHDRKTIMTFDSKGNMLQNARYFMPNKKIDIIKDIITFNYNDNDISYTQKSVFRTQKDILQILKYVWKDDYNYDIINTDTNSVTDQVSLNQNLTLKKEIFKNDGKAIYESEFINEYKDGKLVKRTHKNFDFVDEKQSESFQVEIIKQYDKNGNPSLIYFYDDKNATKLLAVSFKFYDYY</sequence>
<keyword evidence="2" id="KW-1185">Reference proteome</keyword>
<dbReference type="RefSeq" id="WP_079667985.1">
    <property type="nucleotide sequence ID" value="NZ_FUYZ01000012.1"/>
</dbReference>
<dbReference type="EMBL" id="FUYZ01000012">
    <property type="protein sequence ID" value="SKC07457.1"/>
    <property type="molecule type" value="Genomic_DNA"/>
</dbReference>
<dbReference type="STRING" id="619805.SAMN05660477_02803"/>
<dbReference type="Proteomes" id="UP000191112">
    <property type="component" value="Unassembled WGS sequence"/>
</dbReference>
<protein>
    <submittedName>
        <fullName evidence="1">Uncharacterized protein</fullName>
    </submittedName>
</protein>
<gene>
    <name evidence="1" type="ORF">SAMN05660477_02803</name>
</gene>
<proteinExistence type="predicted"/>